<evidence type="ECO:0000313" key="3">
    <source>
        <dbReference type="Proteomes" id="UP000284177"/>
    </source>
</evidence>
<evidence type="ECO:0000259" key="1">
    <source>
        <dbReference type="PROSITE" id="PS51352"/>
    </source>
</evidence>
<dbReference type="PANTHER" id="PTHR42852">
    <property type="entry name" value="THIOL:DISULFIDE INTERCHANGE PROTEIN DSBE"/>
    <property type="match status" value="1"/>
</dbReference>
<protein>
    <recommendedName>
        <fullName evidence="1">Thioredoxin domain-containing protein</fullName>
    </recommendedName>
</protein>
<accession>A0A419T0C4</accession>
<dbReference type="PROSITE" id="PS51352">
    <property type="entry name" value="THIOREDOXIN_2"/>
    <property type="match status" value="1"/>
</dbReference>
<comment type="caution">
    <text evidence="2">The sequence shown here is derived from an EMBL/GenBank/DDBJ whole genome shotgun (WGS) entry which is preliminary data.</text>
</comment>
<dbReference type="GO" id="GO:0016209">
    <property type="term" value="F:antioxidant activity"/>
    <property type="evidence" value="ECO:0007669"/>
    <property type="project" value="InterPro"/>
</dbReference>
<dbReference type="GO" id="GO:0016491">
    <property type="term" value="F:oxidoreductase activity"/>
    <property type="evidence" value="ECO:0007669"/>
    <property type="project" value="InterPro"/>
</dbReference>
<name>A0A419T0C4_9FIRM</name>
<keyword evidence="3" id="KW-1185">Reference proteome</keyword>
<dbReference type="InterPro" id="IPR050553">
    <property type="entry name" value="Thioredoxin_ResA/DsbE_sf"/>
</dbReference>
<dbReference type="InterPro" id="IPR000866">
    <property type="entry name" value="AhpC/TSA"/>
</dbReference>
<dbReference type="RefSeq" id="WP_120169857.1">
    <property type="nucleotide sequence ID" value="NZ_MCIB01000027.1"/>
</dbReference>
<dbReference type="InterPro" id="IPR013766">
    <property type="entry name" value="Thioredoxin_domain"/>
</dbReference>
<evidence type="ECO:0000313" key="2">
    <source>
        <dbReference type="EMBL" id="RKD30907.1"/>
    </source>
</evidence>
<gene>
    <name evidence="2" type="ORF">BET03_13205</name>
</gene>
<dbReference type="PANTHER" id="PTHR42852:SF16">
    <property type="entry name" value="THIOL:DISULFIDE INTERCHANGE PROTEIN TLPA"/>
    <property type="match status" value="1"/>
</dbReference>
<feature type="domain" description="Thioredoxin" evidence="1">
    <location>
        <begin position="57"/>
        <end position="195"/>
    </location>
</feature>
<reference evidence="2 3" key="1">
    <citation type="submission" date="2016-08" db="EMBL/GenBank/DDBJ databases">
        <title>Novel Firmicutes and Novel Genomes.</title>
        <authorList>
            <person name="Poppleton D.I."/>
            <person name="Gribaldo S."/>
        </authorList>
    </citation>
    <scope>NUCLEOTIDE SEQUENCE [LARGE SCALE GENOMIC DNA]</scope>
    <source>
        <strain evidence="2 3">CTT3</strain>
    </source>
</reference>
<dbReference type="PROSITE" id="PS00194">
    <property type="entry name" value="THIOREDOXIN_1"/>
    <property type="match status" value="1"/>
</dbReference>
<dbReference type="InterPro" id="IPR036249">
    <property type="entry name" value="Thioredoxin-like_sf"/>
</dbReference>
<dbReference type="AlphaFoldDB" id="A0A419T0C4"/>
<dbReference type="Gene3D" id="3.40.30.10">
    <property type="entry name" value="Glutaredoxin"/>
    <property type="match status" value="1"/>
</dbReference>
<dbReference type="EMBL" id="MCIB01000027">
    <property type="protein sequence ID" value="RKD30907.1"/>
    <property type="molecule type" value="Genomic_DNA"/>
</dbReference>
<dbReference type="InterPro" id="IPR017937">
    <property type="entry name" value="Thioredoxin_CS"/>
</dbReference>
<proteinExistence type="predicted"/>
<dbReference type="Pfam" id="PF00578">
    <property type="entry name" value="AhpC-TSA"/>
    <property type="match status" value="1"/>
</dbReference>
<dbReference type="Proteomes" id="UP000284177">
    <property type="component" value="Unassembled WGS sequence"/>
</dbReference>
<dbReference type="SUPFAM" id="SSF52833">
    <property type="entry name" value="Thioredoxin-like"/>
    <property type="match status" value="1"/>
</dbReference>
<dbReference type="OrthoDB" id="9809733at2"/>
<sequence length="196" mass="22368">MLRKSIILVLVILLAGAIVYFAKSTDSLDILEKDQPLKDNESTEEFTKSQEEEISPIDIGKEGPGFTLENLAGEYVSLKDYRGKTILINFWATTCPYCVKEMPDLDKLYLENKDNNFVVLAINVAESKATVEKFIKEEGYHFPVLLDKTGETFIKYMGRFIPTTIMIDSNGKIKYIHVGMLKYSQMREMLDDVKSE</sequence>
<dbReference type="CDD" id="cd02966">
    <property type="entry name" value="TlpA_like_family"/>
    <property type="match status" value="1"/>
</dbReference>
<organism evidence="2 3">
    <name type="scientific">Thermohalobacter berrensis</name>
    <dbReference type="NCBI Taxonomy" id="99594"/>
    <lineage>
        <taxon>Bacteria</taxon>
        <taxon>Bacillati</taxon>
        <taxon>Bacillota</taxon>
        <taxon>Tissierellia</taxon>
        <taxon>Tissierellales</taxon>
        <taxon>Thermohalobacteraceae</taxon>
        <taxon>Thermohalobacter</taxon>
    </lineage>
</organism>